<reference evidence="1 2" key="1">
    <citation type="journal article" date="2022" name="Hortic Res">
        <title>A haplotype resolved chromosomal level avocado genome allows analysis of novel avocado genes.</title>
        <authorList>
            <person name="Nath O."/>
            <person name="Fletcher S.J."/>
            <person name="Hayward A."/>
            <person name="Shaw L.M."/>
            <person name="Masouleh A.K."/>
            <person name="Furtado A."/>
            <person name="Henry R.J."/>
            <person name="Mitter N."/>
        </authorList>
    </citation>
    <scope>NUCLEOTIDE SEQUENCE [LARGE SCALE GENOMIC DNA]</scope>
    <source>
        <strain evidence="2">cv. Hass</strain>
    </source>
</reference>
<dbReference type="Proteomes" id="UP001234297">
    <property type="component" value="Chromosome 2"/>
</dbReference>
<evidence type="ECO:0000313" key="2">
    <source>
        <dbReference type="Proteomes" id="UP001234297"/>
    </source>
</evidence>
<name>A0ACC2MLZ4_PERAE</name>
<accession>A0ACC2MLZ4</accession>
<keyword evidence="2" id="KW-1185">Reference proteome</keyword>
<evidence type="ECO:0000313" key="1">
    <source>
        <dbReference type="EMBL" id="KAJ8646751.1"/>
    </source>
</evidence>
<protein>
    <submittedName>
        <fullName evidence="1">Uncharacterized protein</fullName>
    </submittedName>
</protein>
<organism evidence="1 2">
    <name type="scientific">Persea americana</name>
    <name type="common">Avocado</name>
    <dbReference type="NCBI Taxonomy" id="3435"/>
    <lineage>
        <taxon>Eukaryota</taxon>
        <taxon>Viridiplantae</taxon>
        <taxon>Streptophyta</taxon>
        <taxon>Embryophyta</taxon>
        <taxon>Tracheophyta</taxon>
        <taxon>Spermatophyta</taxon>
        <taxon>Magnoliopsida</taxon>
        <taxon>Magnoliidae</taxon>
        <taxon>Laurales</taxon>
        <taxon>Lauraceae</taxon>
        <taxon>Persea</taxon>
    </lineage>
</organism>
<gene>
    <name evidence="1" type="ORF">MRB53_008499</name>
</gene>
<sequence>MARNPNPNPSTTCLLLLFIFPSLILAVYPSFQKDATTNASDFIRTSCSATLYPVRCCATLARYSNAIQQSPSQLAVVAVSVSLRRARRAASYISSLCQGPINSSNPSAAAALRDCDSTFGDAIDQMKQSLAELHQLKTGEEFQWQMSNVETWMSAALTNEDTCTDGFEELPAGDVKEDVCGRVARVKELTSNALALVNSLASKQRSSPSHAVDPNGRGF</sequence>
<proteinExistence type="predicted"/>
<dbReference type="EMBL" id="CM056810">
    <property type="protein sequence ID" value="KAJ8646751.1"/>
    <property type="molecule type" value="Genomic_DNA"/>
</dbReference>
<comment type="caution">
    <text evidence="1">The sequence shown here is derived from an EMBL/GenBank/DDBJ whole genome shotgun (WGS) entry which is preliminary data.</text>
</comment>